<dbReference type="SMART" id="SM00563">
    <property type="entry name" value="PlsC"/>
    <property type="match status" value="1"/>
</dbReference>
<dbReference type="AlphaFoldDB" id="A0A916UAL8"/>
<keyword evidence="3" id="KW-0472">Membrane</keyword>
<dbReference type="GO" id="GO:0005886">
    <property type="term" value="C:plasma membrane"/>
    <property type="evidence" value="ECO:0007669"/>
    <property type="project" value="TreeGrafter"/>
</dbReference>
<sequence length="243" mass="26713">MVAGFLLKVGYALLAIIALLMRSYQGVSMRVDNADRIPRKRGAVLAINHISYVDPVYVALATLRARRRVRFMGKAELWDSFVTRCLATVARGIPVDRKAGASSYFASVEALRSGDLVGIFPEATISQSFELKDFKSGVARMALDAEVPIVPVVVWGTQRIATKGQPKELHRKRRKVVVKVGDPISPMGTVDELLTTVKASMNELLHQVQDSYGPHPVGEYWVPARLGGSAPTLAEANMRDKQR</sequence>
<gene>
    <name evidence="5" type="ORF">GCM10011410_16600</name>
</gene>
<dbReference type="GO" id="GO:0006654">
    <property type="term" value="P:phosphatidic acid biosynthetic process"/>
    <property type="evidence" value="ECO:0007669"/>
    <property type="project" value="TreeGrafter"/>
</dbReference>
<feature type="transmembrane region" description="Helical" evidence="3">
    <location>
        <begin position="5"/>
        <end position="24"/>
    </location>
</feature>
<keyword evidence="3" id="KW-1133">Transmembrane helix</keyword>
<evidence type="ECO:0000313" key="6">
    <source>
        <dbReference type="Proteomes" id="UP000641514"/>
    </source>
</evidence>
<keyword evidence="3" id="KW-0812">Transmembrane</keyword>
<keyword evidence="6" id="KW-1185">Reference proteome</keyword>
<name>A0A916UAL8_9ACTN</name>
<dbReference type="InterPro" id="IPR002123">
    <property type="entry name" value="Plipid/glycerol_acylTrfase"/>
</dbReference>
<evidence type="ECO:0000256" key="2">
    <source>
        <dbReference type="ARBA" id="ARBA00023315"/>
    </source>
</evidence>
<comment type="caution">
    <text evidence="5">The sequence shown here is derived from an EMBL/GenBank/DDBJ whole genome shotgun (WGS) entry which is preliminary data.</text>
</comment>
<dbReference type="RefSeq" id="WP_188672565.1">
    <property type="nucleotide sequence ID" value="NZ_BMJH01000001.1"/>
</dbReference>
<proteinExistence type="predicted"/>
<evidence type="ECO:0000256" key="1">
    <source>
        <dbReference type="ARBA" id="ARBA00022679"/>
    </source>
</evidence>
<evidence type="ECO:0000256" key="3">
    <source>
        <dbReference type="SAM" id="Phobius"/>
    </source>
</evidence>
<reference evidence="5" key="1">
    <citation type="journal article" date="2014" name="Int. J. Syst. Evol. Microbiol.">
        <title>Complete genome sequence of Corynebacterium casei LMG S-19264T (=DSM 44701T), isolated from a smear-ripened cheese.</title>
        <authorList>
            <consortium name="US DOE Joint Genome Institute (JGI-PGF)"/>
            <person name="Walter F."/>
            <person name="Albersmeier A."/>
            <person name="Kalinowski J."/>
            <person name="Ruckert C."/>
        </authorList>
    </citation>
    <scope>NUCLEOTIDE SEQUENCE</scope>
    <source>
        <strain evidence="5">CGMCC 1.15478</strain>
    </source>
</reference>
<organism evidence="5 6">
    <name type="scientific">Hoyosella rhizosphaerae</name>
    <dbReference type="NCBI Taxonomy" id="1755582"/>
    <lineage>
        <taxon>Bacteria</taxon>
        <taxon>Bacillati</taxon>
        <taxon>Actinomycetota</taxon>
        <taxon>Actinomycetes</taxon>
        <taxon>Mycobacteriales</taxon>
        <taxon>Hoyosellaceae</taxon>
        <taxon>Hoyosella</taxon>
    </lineage>
</organism>
<dbReference type="SUPFAM" id="SSF69593">
    <property type="entry name" value="Glycerol-3-phosphate (1)-acyltransferase"/>
    <property type="match status" value="1"/>
</dbReference>
<dbReference type="Pfam" id="PF01553">
    <property type="entry name" value="Acyltransferase"/>
    <property type="match status" value="1"/>
</dbReference>
<dbReference type="Proteomes" id="UP000641514">
    <property type="component" value="Unassembled WGS sequence"/>
</dbReference>
<keyword evidence="1" id="KW-0808">Transferase</keyword>
<evidence type="ECO:0000259" key="4">
    <source>
        <dbReference type="SMART" id="SM00563"/>
    </source>
</evidence>
<dbReference type="PANTHER" id="PTHR10434">
    <property type="entry name" value="1-ACYL-SN-GLYCEROL-3-PHOSPHATE ACYLTRANSFERASE"/>
    <property type="match status" value="1"/>
</dbReference>
<dbReference type="CDD" id="cd07989">
    <property type="entry name" value="LPLAT_AGPAT-like"/>
    <property type="match status" value="1"/>
</dbReference>
<evidence type="ECO:0000313" key="5">
    <source>
        <dbReference type="EMBL" id="GGC64719.1"/>
    </source>
</evidence>
<reference evidence="5" key="2">
    <citation type="submission" date="2020-09" db="EMBL/GenBank/DDBJ databases">
        <authorList>
            <person name="Sun Q."/>
            <person name="Zhou Y."/>
        </authorList>
    </citation>
    <scope>NUCLEOTIDE SEQUENCE</scope>
    <source>
        <strain evidence="5">CGMCC 1.15478</strain>
    </source>
</reference>
<dbReference type="EMBL" id="BMJH01000001">
    <property type="protein sequence ID" value="GGC64719.1"/>
    <property type="molecule type" value="Genomic_DNA"/>
</dbReference>
<feature type="transmembrane region" description="Helical" evidence="3">
    <location>
        <begin position="44"/>
        <end position="63"/>
    </location>
</feature>
<dbReference type="PANTHER" id="PTHR10434:SF55">
    <property type="entry name" value="POSSIBLE ACYLTRANSFERASE"/>
    <property type="match status" value="1"/>
</dbReference>
<keyword evidence="2 5" id="KW-0012">Acyltransferase</keyword>
<accession>A0A916UAL8</accession>
<protein>
    <submittedName>
        <fullName evidence="5">Acyltransferase</fullName>
    </submittedName>
</protein>
<feature type="domain" description="Phospholipid/glycerol acyltransferase" evidence="4">
    <location>
        <begin position="43"/>
        <end position="157"/>
    </location>
</feature>
<dbReference type="GO" id="GO:0003841">
    <property type="term" value="F:1-acylglycerol-3-phosphate O-acyltransferase activity"/>
    <property type="evidence" value="ECO:0007669"/>
    <property type="project" value="TreeGrafter"/>
</dbReference>